<feature type="region of interest" description="Disordered" evidence="1">
    <location>
        <begin position="157"/>
        <end position="190"/>
    </location>
</feature>
<dbReference type="AlphaFoldDB" id="A0A7X0DMP9"/>
<protein>
    <submittedName>
        <fullName evidence="2">Uncharacterized protein</fullName>
    </submittedName>
</protein>
<dbReference type="RefSeq" id="WP_184261679.1">
    <property type="nucleotide sequence ID" value="NZ_JACIIX010000002.1"/>
</dbReference>
<dbReference type="EMBL" id="JACIIX010000002">
    <property type="protein sequence ID" value="MBB6209417.1"/>
    <property type="molecule type" value="Genomic_DNA"/>
</dbReference>
<reference evidence="2 3" key="1">
    <citation type="submission" date="2020-08" db="EMBL/GenBank/DDBJ databases">
        <title>Genomic Encyclopedia of Type Strains, Phase IV (KMG-IV): sequencing the most valuable type-strain genomes for metagenomic binning, comparative biology and taxonomic classification.</title>
        <authorList>
            <person name="Goeker M."/>
        </authorList>
    </citation>
    <scope>NUCLEOTIDE SEQUENCE [LARGE SCALE GENOMIC DNA]</scope>
    <source>
        <strain evidence="2 3">DSM 11590</strain>
    </source>
</reference>
<organism evidence="2 3">
    <name type="scientific">Novispirillum itersonii</name>
    <name type="common">Aquaspirillum itersonii</name>
    <dbReference type="NCBI Taxonomy" id="189"/>
    <lineage>
        <taxon>Bacteria</taxon>
        <taxon>Pseudomonadati</taxon>
        <taxon>Pseudomonadota</taxon>
        <taxon>Alphaproteobacteria</taxon>
        <taxon>Rhodospirillales</taxon>
        <taxon>Novispirillaceae</taxon>
        <taxon>Novispirillum</taxon>
    </lineage>
</organism>
<evidence type="ECO:0000313" key="3">
    <source>
        <dbReference type="Proteomes" id="UP000544872"/>
    </source>
</evidence>
<sequence length="190" mass="20623">MNDILKRGRPRPLTGDGGTEQTVDVSLSDLLGPDPDVPVPPPTTVAQVRVAMREVAAVILQARRALNADRMPNLHEMDQVVRRACRIAQDLPVEYRHEAANDLETVLYDLDVLTVDLTTRFGGLALRPEASDACAPPEVPLADDGLLEAFSAPDPALLLPVTDGGEGPPRSTDPYRRQPLRRPPVTSDEV</sequence>
<accession>A0A7X0DMP9</accession>
<feature type="region of interest" description="Disordered" evidence="1">
    <location>
        <begin position="1"/>
        <end position="21"/>
    </location>
</feature>
<gene>
    <name evidence="2" type="ORF">FHS48_000819</name>
</gene>
<proteinExistence type="predicted"/>
<keyword evidence="3" id="KW-1185">Reference proteome</keyword>
<name>A0A7X0DMP9_NOVIT</name>
<comment type="caution">
    <text evidence="2">The sequence shown here is derived from an EMBL/GenBank/DDBJ whole genome shotgun (WGS) entry which is preliminary data.</text>
</comment>
<evidence type="ECO:0000313" key="2">
    <source>
        <dbReference type="EMBL" id="MBB6209417.1"/>
    </source>
</evidence>
<evidence type="ECO:0000256" key="1">
    <source>
        <dbReference type="SAM" id="MobiDB-lite"/>
    </source>
</evidence>
<dbReference type="Proteomes" id="UP000544872">
    <property type="component" value="Unassembled WGS sequence"/>
</dbReference>